<protein>
    <submittedName>
        <fullName evidence="1">Uncharacterized protein</fullName>
    </submittedName>
</protein>
<dbReference type="AlphaFoldDB" id="A0AAF0TG34"/>
<dbReference type="Proteomes" id="UP001234989">
    <property type="component" value="Chromosome 2"/>
</dbReference>
<accession>A0AAF0TG34</accession>
<keyword evidence="2" id="KW-1185">Reference proteome</keyword>
<dbReference type="CDD" id="cd09272">
    <property type="entry name" value="RNase_HI_RT_Ty1"/>
    <property type="match status" value="1"/>
</dbReference>
<evidence type="ECO:0000313" key="2">
    <source>
        <dbReference type="Proteomes" id="UP001234989"/>
    </source>
</evidence>
<organism evidence="1 2">
    <name type="scientific">Solanum verrucosum</name>
    <dbReference type="NCBI Taxonomy" id="315347"/>
    <lineage>
        <taxon>Eukaryota</taxon>
        <taxon>Viridiplantae</taxon>
        <taxon>Streptophyta</taxon>
        <taxon>Embryophyta</taxon>
        <taxon>Tracheophyta</taxon>
        <taxon>Spermatophyta</taxon>
        <taxon>Magnoliopsida</taxon>
        <taxon>eudicotyledons</taxon>
        <taxon>Gunneridae</taxon>
        <taxon>Pentapetalae</taxon>
        <taxon>asterids</taxon>
        <taxon>lamiids</taxon>
        <taxon>Solanales</taxon>
        <taxon>Solanaceae</taxon>
        <taxon>Solanoideae</taxon>
        <taxon>Solaneae</taxon>
        <taxon>Solanum</taxon>
    </lineage>
</organism>
<name>A0AAF0TG34_SOLVR</name>
<gene>
    <name evidence="1" type="ORF">MTR67_008063</name>
</gene>
<reference evidence="1" key="1">
    <citation type="submission" date="2023-08" db="EMBL/GenBank/DDBJ databases">
        <title>A de novo genome assembly of Solanum verrucosum Schlechtendal, a Mexican diploid species geographically isolated from the other diploid A-genome species in potato relatives.</title>
        <authorList>
            <person name="Hosaka K."/>
        </authorList>
    </citation>
    <scope>NUCLEOTIDE SEQUENCE</scope>
    <source>
        <tissue evidence="1">Young leaves</tissue>
    </source>
</reference>
<sequence>MRWVVGELTWLVRLFSDLTIPIELHVPLLSYSQAAIHIAKNPIFHEHTKHVELDCHFVHQQFQAGLISLSFVRSSSQLADLFTKPLTGPLHHTLLGKLGVLLSPPT</sequence>
<dbReference type="EMBL" id="CP133613">
    <property type="protein sequence ID" value="WMV14678.1"/>
    <property type="molecule type" value="Genomic_DNA"/>
</dbReference>
<proteinExistence type="predicted"/>
<evidence type="ECO:0000313" key="1">
    <source>
        <dbReference type="EMBL" id="WMV14678.1"/>
    </source>
</evidence>